<feature type="domain" description="Integrator complex subunit 14 C-terminal" evidence="1">
    <location>
        <begin position="276"/>
        <end position="336"/>
    </location>
</feature>
<evidence type="ECO:0000313" key="3">
    <source>
        <dbReference type="WBParaSite" id="SMUV_0000583601-mRNA-1"/>
    </source>
</evidence>
<dbReference type="PANTHER" id="PTHR13532">
    <property type="match status" value="1"/>
</dbReference>
<dbReference type="Proteomes" id="UP000046393">
    <property type="component" value="Unplaced"/>
</dbReference>
<name>A0A0N5AMM3_9BILA</name>
<evidence type="ECO:0000259" key="1">
    <source>
        <dbReference type="Pfam" id="PF20504"/>
    </source>
</evidence>
<protein>
    <submittedName>
        <fullName evidence="3">IntS14_C domain-containing protein</fullName>
    </submittedName>
</protein>
<dbReference type="GO" id="GO:0034472">
    <property type="term" value="P:snRNA 3'-end processing"/>
    <property type="evidence" value="ECO:0007669"/>
    <property type="project" value="TreeGrafter"/>
</dbReference>
<dbReference type="AlphaFoldDB" id="A0A0N5AMM3"/>
<dbReference type="Pfam" id="PF20504">
    <property type="entry name" value="IntS14_C"/>
    <property type="match status" value="1"/>
</dbReference>
<dbReference type="GO" id="GO:0032039">
    <property type="term" value="C:integrator complex"/>
    <property type="evidence" value="ECO:0007669"/>
    <property type="project" value="InterPro"/>
</dbReference>
<dbReference type="InterPro" id="IPR039841">
    <property type="entry name" value="INTS14"/>
</dbReference>
<reference evidence="3" key="1">
    <citation type="submission" date="2017-02" db="UniProtKB">
        <authorList>
            <consortium name="WormBaseParasite"/>
        </authorList>
    </citation>
    <scope>IDENTIFICATION</scope>
</reference>
<dbReference type="STRING" id="451379.A0A0N5AMM3"/>
<dbReference type="WBParaSite" id="SMUV_0000583601-mRNA-1">
    <property type="protein sequence ID" value="SMUV_0000583601-mRNA-1"/>
    <property type="gene ID" value="SMUV_0000583601"/>
</dbReference>
<sequence>MAGSSDLLSLFSLMKMEKANKDSILVIIADASSFTTEEIKFSHLPECPIVVACVLNEFKADTGQIARFMFLSAQVDGLSLSSLMKKGVFERYKPLFKSDFEDVNSFATALSEIIVPCREFVLRCGMFTGTVNVVPADYNCKWEDLIEIIGFVKAVNLGNIPTAEHHFLKYCNDRSEAEGANVKGFLNLLCNTLISEEMAALCRLNSETYGIIGPVKNEGIENCLLIQQISSGTNSVYWLKNLDRVVSKPFTNEEDFKLCLPTDKLPKPSYSSQRTIWDDSFGIQSDMQKILRLLKKIPDRTHAFYSELNRVHGYACTIGAEDIHNKLVNLIEAEGASQSPIVKKHTAYVCAKLRKMGIIDSSEIPPIP</sequence>
<dbReference type="PANTHER" id="PTHR13532:SF3">
    <property type="entry name" value="INTEGRATOR COMPLEX SUBUNIT 14"/>
    <property type="match status" value="1"/>
</dbReference>
<keyword evidence="2" id="KW-1185">Reference proteome</keyword>
<dbReference type="InterPro" id="IPR046471">
    <property type="entry name" value="IntS14_C"/>
</dbReference>
<organism evidence="2 3">
    <name type="scientific">Syphacia muris</name>
    <dbReference type="NCBI Taxonomy" id="451379"/>
    <lineage>
        <taxon>Eukaryota</taxon>
        <taxon>Metazoa</taxon>
        <taxon>Ecdysozoa</taxon>
        <taxon>Nematoda</taxon>
        <taxon>Chromadorea</taxon>
        <taxon>Rhabditida</taxon>
        <taxon>Spirurina</taxon>
        <taxon>Oxyuridomorpha</taxon>
        <taxon>Oxyuroidea</taxon>
        <taxon>Oxyuridae</taxon>
        <taxon>Syphacia</taxon>
    </lineage>
</organism>
<accession>A0A0N5AMM3</accession>
<proteinExistence type="predicted"/>
<evidence type="ECO:0000313" key="2">
    <source>
        <dbReference type="Proteomes" id="UP000046393"/>
    </source>
</evidence>